<evidence type="ECO:0000313" key="3">
    <source>
        <dbReference type="Proteomes" id="UP000533598"/>
    </source>
</evidence>
<proteinExistence type="predicted"/>
<reference evidence="2 3" key="1">
    <citation type="submission" date="2020-08" db="EMBL/GenBank/DDBJ databases">
        <title>Sequencing the genomes of 1000 actinobacteria strains.</title>
        <authorList>
            <person name="Klenk H.-P."/>
        </authorList>
    </citation>
    <scope>NUCLEOTIDE SEQUENCE [LARGE SCALE GENOMIC DNA]</scope>
    <source>
        <strain evidence="2 3">DSM 44230</strain>
    </source>
</reference>
<dbReference type="InterPro" id="IPR012577">
    <property type="entry name" value="NIPSNAP"/>
</dbReference>
<evidence type="ECO:0000313" key="2">
    <source>
        <dbReference type="EMBL" id="MBB4681320.1"/>
    </source>
</evidence>
<protein>
    <submittedName>
        <fullName evidence="2">Quinol monooxygenase YgiN</fullName>
    </submittedName>
</protein>
<sequence length="226" mass="25069">MSYPSVIELRQYTLHPGRRDDLIELFDREFVATQEAVGIQVLGQFRTPVDPDRFVWLRGFPDMAARRQALTAFYDGPAWAEHRAAANATMIDSDDVLLLRPESGELSAGVRAWPGVYLATLCFLDHPVDAEFRALFRAEVAPMLAETGAPAPAAFSTEYAENTFPRLPVRTGEHAFGWLTRFSSMVALAGHESARVRTAAWTRLRARLRAEPTALPLLPTTGSALK</sequence>
<accession>A0A7W7FXQ0</accession>
<comment type="caution">
    <text evidence="2">The sequence shown here is derived from an EMBL/GenBank/DDBJ whole genome shotgun (WGS) entry which is preliminary data.</text>
</comment>
<feature type="domain" description="NIPSNAP" evidence="1">
    <location>
        <begin position="8"/>
        <end position="101"/>
    </location>
</feature>
<dbReference type="Pfam" id="PF07978">
    <property type="entry name" value="NIPSNAP"/>
    <property type="match status" value="1"/>
</dbReference>
<dbReference type="SUPFAM" id="SSF54909">
    <property type="entry name" value="Dimeric alpha+beta barrel"/>
    <property type="match status" value="1"/>
</dbReference>
<organism evidence="2 3">
    <name type="scientific">Crossiella cryophila</name>
    <dbReference type="NCBI Taxonomy" id="43355"/>
    <lineage>
        <taxon>Bacteria</taxon>
        <taxon>Bacillati</taxon>
        <taxon>Actinomycetota</taxon>
        <taxon>Actinomycetes</taxon>
        <taxon>Pseudonocardiales</taxon>
        <taxon>Pseudonocardiaceae</taxon>
        <taxon>Crossiella</taxon>
    </lineage>
</organism>
<dbReference type="AlphaFoldDB" id="A0A7W7FXQ0"/>
<gene>
    <name evidence="2" type="ORF">HNR67_007438</name>
</gene>
<dbReference type="EMBL" id="JACHMH010000001">
    <property type="protein sequence ID" value="MBB4681320.1"/>
    <property type="molecule type" value="Genomic_DNA"/>
</dbReference>
<dbReference type="RefSeq" id="WP_185007810.1">
    <property type="nucleotide sequence ID" value="NZ_BAAAUI010000071.1"/>
</dbReference>
<keyword evidence="3" id="KW-1185">Reference proteome</keyword>
<dbReference type="Proteomes" id="UP000533598">
    <property type="component" value="Unassembled WGS sequence"/>
</dbReference>
<dbReference type="InterPro" id="IPR011008">
    <property type="entry name" value="Dimeric_a/b-barrel"/>
</dbReference>
<keyword evidence="2" id="KW-0503">Monooxygenase</keyword>
<dbReference type="Gene3D" id="3.30.70.100">
    <property type="match status" value="1"/>
</dbReference>
<evidence type="ECO:0000259" key="1">
    <source>
        <dbReference type="Pfam" id="PF07978"/>
    </source>
</evidence>
<dbReference type="GO" id="GO:0004497">
    <property type="term" value="F:monooxygenase activity"/>
    <property type="evidence" value="ECO:0007669"/>
    <property type="project" value="UniProtKB-KW"/>
</dbReference>
<name>A0A7W7FXQ0_9PSEU</name>
<keyword evidence="2" id="KW-0560">Oxidoreductase</keyword>